<proteinExistence type="predicted"/>
<sequence length="54" mass="6501">MTNRNRKNPKNQDLFPFYDIVYTDAVKAEIQQRVLRNHRLMADWNMQISPLGPR</sequence>
<organism evidence="2 3">
    <name type="scientific">Microseira wollei NIES-4236</name>
    <dbReference type="NCBI Taxonomy" id="2530354"/>
    <lineage>
        <taxon>Bacteria</taxon>
        <taxon>Bacillati</taxon>
        <taxon>Cyanobacteriota</taxon>
        <taxon>Cyanophyceae</taxon>
        <taxon>Oscillatoriophycideae</taxon>
        <taxon>Aerosakkonematales</taxon>
        <taxon>Aerosakkonemataceae</taxon>
        <taxon>Microseira</taxon>
    </lineage>
</organism>
<evidence type="ECO:0000313" key="3">
    <source>
        <dbReference type="Proteomes" id="UP001050975"/>
    </source>
</evidence>
<keyword evidence="3" id="KW-1185">Reference proteome</keyword>
<dbReference type="EMBL" id="BLAY01000040">
    <property type="protein sequence ID" value="GET38190.1"/>
    <property type="molecule type" value="Genomic_DNA"/>
</dbReference>
<reference evidence="2" key="1">
    <citation type="submission" date="2019-10" db="EMBL/GenBank/DDBJ databases">
        <title>Draft genome sequece of Microseira wollei NIES-4236.</title>
        <authorList>
            <person name="Yamaguchi H."/>
            <person name="Suzuki S."/>
            <person name="Kawachi M."/>
        </authorList>
    </citation>
    <scope>NUCLEOTIDE SEQUENCE</scope>
    <source>
        <strain evidence="2">NIES-4236</strain>
    </source>
</reference>
<name>A0AAV3WN09_9CYAN</name>
<dbReference type="RefSeq" id="WP_226580947.1">
    <property type="nucleotide sequence ID" value="NZ_BLAY01000040.1"/>
</dbReference>
<evidence type="ECO:0000313" key="2">
    <source>
        <dbReference type="EMBL" id="GET43014.1"/>
    </source>
</evidence>
<dbReference type="EMBL" id="BLAY01000193">
    <property type="protein sequence ID" value="GET43014.1"/>
    <property type="molecule type" value="Genomic_DNA"/>
</dbReference>
<comment type="caution">
    <text evidence="2">The sequence shown here is derived from an EMBL/GenBank/DDBJ whole genome shotgun (WGS) entry which is preliminary data.</text>
</comment>
<dbReference type="Proteomes" id="UP001050975">
    <property type="component" value="Unassembled WGS sequence"/>
</dbReference>
<protein>
    <submittedName>
        <fullName evidence="2">Uncharacterized protein</fullName>
    </submittedName>
</protein>
<gene>
    <name evidence="1" type="ORF">MiSe_29440</name>
    <name evidence="2" type="ORF">MiSe_78340</name>
</gene>
<accession>A0AAV3WN09</accession>
<evidence type="ECO:0000313" key="1">
    <source>
        <dbReference type="EMBL" id="GET38190.1"/>
    </source>
</evidence>
<dbReference type="AlphaFoldDB" id="A0AAV3WN09"/>